<proteinExistence type="inferred from homology"/>
<evidence type="ECO:0000256" key="4">
    <source>
        <dbReference type="ARBA" id="ARBA00022452"/>
    </source>
</evidence>
<dbReference type="GO" id="GO:0012501">
    <property type="term" value="P:programmed cell death"/>
    <property type="evidence" value="ECO:0007669"/>
    <property type="project" value="UniProtKB-KW"/>
</dbReference>
<evidence type="ECO:0000256" key="6">
    <source>
        <dbReference type="ARBA" id="ARBA00022490"/>
    </source>
</evidence>
<evidence type="ECO:0000259" key="12">
    <source>
        <dbReference type="Pfam" id="PF04598"/>
    </source>
</evidence>
<sequence>MFAKATTNLVSEIDPDGSLIPVRRLNDSDKLSPLALVIKRNRFWFWQRPKYLPTGFTLNDLLTGNQTIEPVVKVTDFLKYSGTFGDKMGTLVETGVGVANVSLEGRSSAKLQSSFGSLRKEELDVRKLLQDSKHKVLDLEHDLMEQVREQRRRVFGLVRERVSTVQECVVCEEVEDSGTCSGLFGVLTPAKIKVSVKQSGNLEYDSNVSLTIPANTTLLYSLIELEVKANGQYELCLLQDFRGGFESDSDSVDTVEKGELITVSMGTGLHSHKGPLLTDLEGVCRQLSPLACEPAGTRTALLQRLSELMEERVALDHLEQALEDLCSGVTPDLGSLDQDLKAQVMSFLELLPQAEGGQTDTSHTPLLTAAHLLVSALDEMSDEALSALSCCSPPVLQALQQLVLRLASEGACSPIDPALAQEEVFQRVKRLFAASAVNLLREEGTLKAGGGVLTGHLPLVMGIAVTGLAALGGSR</sequence>
<dbReference type="GeneID" id="116222474"/>
<dbReference type="AlphaFoldDB" id="A0A6P8GBY7"/>
<evidence type="ECO:0000256" key="5">
    <source>
        <dbReference type="ARBA" id="ARBA00022475"/>
    </source>
</evidence>
<comment type="subcellular location">
    <subcellularLocation>
        <location evidence="2">Cell membrane</location>
        <topology evidence="2">Multi-pass membrane protein</topology>
    </subcellularLocation>
    <subcellularLocation>
        <location evidence="1">Cytoplasm</location>
    </subcellularLocation>
</comment>
<evidence type="ECO:0000256" key="11">
    <source>
        <dbReference type="ARBA" id="ARBA00023288"/>
    </source>
</evidence>
<name>A0A6P8GBY7_CLUHA</name>
<keyword evidence="10" id="KW-0564">Palmitate</keyword>
<dbReference type="Pfam" id="PF04598">
    <property type="entry name" value="Gasdermin"/>
    <property type="match status" value="1"/>
</dbReference>
<keyword evidence="5" id="KW-1003">Cell membrane</keyword>
<reference evidence="15 16" key="1">
    <citation type="submission" date="2025-04" db="UniProtKB">
        <authorList>
            <consortium name="RefSeq"/>
        </authorList>
    </citation>
    <scope>IDENTIFICATION</scope>
</reference>
<evidence type="ECO:0000256" key="3">
    <source>
        <dbReference type="ARBA" id="ARBA00009279"/>
    </source>
</evidence>
<dbReference type="PANTHER" id="PTHR15207">
    <property type="entry name" value="NONSYNDROMIC HEARING IMPAIRMENT PROTEIN"/>
    <property type="match status" value="1"/>
</dbReference>
<dbReference type="PANTHER" id="PTHR15207:SF3">
    <property type="entry name" value="DEAFNESS, AUTOSOMAL DOMINANT 5-RELATED"/>
    <property type="match status" value="1"/>
</dbReference>
<evidence type="ECO:0000259" key="13">
    <source>
        <dbReference type="Pfam" id="PF17708"/>
    </source>
</evidence>
<dbReference type="InterPro" id="IPR041263">
    <property type="entry name" value="Gasdermin_PUB"/>
</dbReference>
<dbReference type="RefSeq" id="XP_031432606.1">
    <property type="nucleotide sequence ID" value="XM_031576746.2"/>
</dbReference>
<keyword evidence="8" id="KW-0812">Transmembrane</keyword>
<keyword evidence="7" id="KW-1210">Necrosis</keyword>
<keyword evidence="11" id="KW-0449">Lipoprotein</keyword>
<dbReference type="CTD" id="335722"/>
<dbReference type="Pfam" id="PF17708">
    <property type="entry name" value="Gasdermin_C"/>
    <property type="match status" value="1"/>
</dbReference>
<dbReference type="GeneTree" id="ENSGT00940000155880"/>
<dbReference type="RefSeq" id="XP_031432605.1">
    <property type="nucleotide sequence ID" value="XM_031576745.2"/>
</dbReference>
<evidence type="ECO:0000256" key="10">
    <source>
        <dbReference type="ARBA" id="ARBA00023139"/>
    </source>
</evidence>
<evidence type="ECO:0000313" key="16">
    <source>
        <dbReference type="RefSeq" id="XP_031432606.1"/>
    </source>
</evidence>
<dbReference type="InterPro" id="IPR040460">
    <property type="entry name" value="Gasdermin_pore"/>
</dbReference>
<accession>A0A6P8GBY7</accession>
<evidence type="ECO:0000313" key="15">
    <source>
        <dbReference type="RefSeq" id="XP_031432605.1"/>
    </source>
</evidence>
<evidence type="ECO:0000313" key="14">
    <source>
        <dbReference type="Proteomes" id="UP000515152"/>
    </source>
</evidence>
<gene>
    <name evidence="15 16" type="primary">gsdmeb</name>
</gene>
<dbReference type="KEGG" id="char:116222474"/>
<keyword evidence="4" id="KW-1134">Transmembrane beta strand</keyword>
<evidence type="ECO:0000256" key="2">
    <source>
        <dbReference type="ARBA" id="ARBA00004651"/>
    </source>
</evidence>
<dbReference type="OrthoDB" id="8815334at2759"/>
<evidence type="ECO:0000256" key="8">
    <source>
        <dbReference type="ARBA" id="ARBA00022692"/>
    </source>
</evidence>
<dbReference type="InterPro" id="IPR042377">
    <property type="entry name" value="GSDME"/>
</dbReference>
<protein>
    <submittedName>
        <fullName evidence="15 16">Gasdermin Eb</fullName>
    </submittedName>
</protein>
<dbReference type="GO" id="GO:0005886">
    <property type="term" value="C:plasma membrane"/>
    <property type="evidence" value="ECO:0007669"/>
    <property type="project" value="UniProtKB-SubCell"/>
</dbReference>
<evidence type="ECO:0000256" key="1">
    <source>
        <dbReference type="ARBA" id="ARBA00004496"/>
    </source>
</evidence>
<evidence type="ECO:0000256" key="9">
    <source>
        <dbReference type="ARBA" id="ARBA00023136"/>
    </source>
</evidence>
<organism evidence="14 15">
    <name type="scientific">Clupea harengus</name>
    <name type="common">Atlantic herring</name>
    <dbReference type="NCBI Taxonomy" id="7950"/>
    <lineage>
        <taxon>Eukaryota</taxon>
        <taxon>Metazoa</taxon>
        <taxon>Chordata</taxon>
        <taxon>Craniata</taxon>
        <taxon>Vertebrata</taxon>
        <taxon>Euteleostomi</taxon>
        <taxon>Actinopterygii</taxon>
        <taxon>Neopterygii</taxon>
        <taxon>Teleostei</taxon>
        <taxon>Clupei</taxon>
        <taxon>Clupeiformes</taxon>
        <taxon>Clupeoidei</taxon>
        <taxon>Clupeidae</taxon>
        <taxon>Clupea</taxon>
    </lineage>
</organism>
<comment type="similarity">
    <text evidence="3">Belongs to the gasdermin family.</text>
</comment>
<feature type="domain" description="Gasdermin PUB" evidence="13">
    <location>
        <begin position="283"/>
        <end position="441"/>
    </location>
</feature>
<keyword evidence="9" id="KW-0472">Membrane</keyword>
<keyword evidence="14" id="KW-1185">Reference proteome</keyword>
<feature type="domain" description="Gasdermin pore forming" evidence="12">
    <location>
        <begin position="1"/>
        <end position="246"/>
    </location>
</feature>
<dbReference type="Proteomes" id="UP000515152">
    <property type="component" value="Chromosome 11"/>
</dbReference>
<dbReference type="GO" id="GO:0005737">
    <property type="term" value="C:cytoplasm"/>
    <property type="evidence" value="ECO:0007669"/>
    <property type="project" value="UniProtKB-SubCell"/>
</dbReference>
<keyword evidence="6" id="KW-0963">Cytoplasm</keyword>
<evidence type="ECO:0000256" key="7">
    <source>
        <dbReference type="ARBA" id="ARBA00022590"/>
    </source>
</evidence>